<keyword evidence="7 17" id="KW-1133">Transmembrane helix</keyword>
<dbReference type="AlphaFoldDB" id="A0A8H3TUE5"/>
<evidence type="ECO:0000256" key="10">
    <source>
        <dbReference type="ARBA" id="ARBA00023295"/>
    </source>
</evidence>
<evidence type="ECO:0000256" key="12">
    <source>
        <dbReference type="ARBA" id="ARBA00036824"/>
    </source>
</evidence>
<keyword evidence="8 17" id="KW-0472">Membrane</keyword>
<evidence type="ECO:0000256" key="5">
    <source>
        <dbReference type="ARBA" id="ARBA00022801"/>
    </source>
</evidence>
<sequence length="877" mass="94431">MAPQDDTQYIGLPTRNPDGGPDSPNFGMDTPQMPDTPMLNEPYTPPLGRDPHLQPSPSFLNPANRDSSYADSLNSEAPSAPGGRASWGSNALLNPGNRHDSFAGSSSPLARQVSDDDVTSSPDPAYAPQASPRSPRRSNRTSATAGLALGTGAAAAAVAAAERNMNSSTEGDELDEKPRWAESGTASEKPRWAAGADGKPKRRWLLWSILLGALLAAIALGVGLGVHFGTKKSDSTSSTDSSSASDNSDSKGSSPSSSGSKPTGTSSGGVPLFTGVTTGTDGSQILFTNGSTVTYRNRHGGKWAYDPSNPMINDAQPNSWTPPLSQPWNYEDRMFGVNLGGWFVTEPFIVPALYEQYTNGTAGPSVDEFTLSQNMGDRVGEIMEEHYQTFITEEDFMLMADAGLNWIRLPIGFWALETFANEPFLEGVSWKYIVQALQWARKYGLRVKLDLHGSPGSANGWNHSGRIGQINFLRGAMGLANGQRTLDYIRRLAEFINQPEWRDVVPVFGILNEPRAEPIGQTNLGAFYIEAHDMIRNITGYGEGNGAYISIFEGFIGVDKWYSFGQGADSGFDRVNMDIHQYTCFQDQDPRSIEALASRPCEWWARGTNTTRNAVGVTLMGEASVAWNDCGHWLNEVGKGSRYDGTYPGYEDRPTGSCEVWNNDNLWNASVIAAYTDMMSATQDSLFSWFFWTWKIGASTIYDHPVNTPWHYKRLLELGIASHDPREAIGHCQNNAGITPVQFNGYKSYQTGGAGAGTVPPADRTAYPWPLTSLAPSFGAGDLVNLPQYTRTGTPVVLANPTPNTQFALASSVSAAMPTETIGAAQAAFVQVAGCSYPNEYSAESMAMPTSACGAGQTGIIQNAIVQPTPAPTPAAR</sequence>
<comment type="subcellular location">
    <subcellularLocation>
        <location evidence="1">Cell membrane</location>
        <topology evidence="1">Single-pass type II membrane protein</topology>
    </subcellularLocation>
</comment>
<feature type="compositionally biased region" description="Low complexity" evidence="16">
    <location>
        <begin position="119"/>
        <end position="133"/>
    </location>
</feature>
<dbReference type="EMBL" id="BLZA01000021">
    <property type="protein sequence ID" value="GHJ87239.1"/>
    <property type="molecule type" value="Genomic_DNA"/>
</dbReference>
<dbReference type="InterPro" id="IPR001547">
    <property type="entry name" value="Glyco_hydro_5"/>
</dbReference>
<keyword evidence="4 17" id="KW-0812">Transmembrane</keyword>
<evidence type="ECO:0000256" key="3">
    <source>
        <dbReference type="ARBA" id="ARBA00022475"/>
    </source>
</evidence>
<evidence type="ECO:0000256" key="14">
    <source>
        <dbReference type="ARBA" id="ARBA00038929"/>
    </source>
</evidence>
<dbReference type="SUPFAM" id="SSF51445">
    <property type="entry name" value="(Trans)glycosidases"/>
    <property type="match status" value="1"/>
</dbReference>
<feature type="region of interest" description="Disordered" evidence="16">
    <location>
        <begin position="1"/>
        <end position="148"/>
    </location>
</feature>
<dbReference type="Pfam" id="PF00150">
    <property type="entry name" value="Cellulase"/>
    <property type="match status" value="1"/>
</dbReference>
<dbReference type="Gene3D" id="3.20.20.80">
    <property type="entry name" value="Glycosidases"/>
    <property type="match status" value="1"/>
</dbReference>
<evidence type="ECO:0000256" key="6">
    <source>
        <dbReference type="ARBA" id="ARBA00022968"/>
    </source>
</evidence>
<keyword evidence="11" id="KW-0961">Cell wall biogenesis/degradation</keyword>
<protein>
    <recommendedName>
        <fullName evidence="14">glucan 1,3-beta-glucosidase</fullName>
        <ecNumber evidence="14">3.2.1.58</ecNumber>
    </recommendedName>
    <alternativeName>
        <fullName evidence="15">Exo-1,3-beta-glucanase D</fullName>
    </alternativeName>
</protein>
<comment type="similarity">
    <text evidence="2">Belongs to the glycosyl hydrolase 5 (cellulase A) family.</text>
</comment>
<comment type="caution">
    <text evidence="19">The sequence shown here is derived from an EMBL/GenBank/DDBJ whole genome shotgun (WGS) entry which is preliminary data.</text>
</comment>
<evidence type="ECO:0000256" key="8">
    <source>
        <dbReference type="ARBA" id="ARBA00023136"/>
    </source>
</evidence>
<dbReference type="PANTHER" id="PTHR31297">
    <property type="entry name" value="GLUCAN ENDO-1,6-BETA-GLUCOSIDASE B"/>
    <property type="match status" value="1"/>
</dbReference>
<proteinExistence type="inferred from homology"/>
<feature type="domain" description="Glycoside hydrolase family 5" evidence="18">
    <location>
        <begin position="387"/>
        <end position="583"/>
    </location>
</feature>
<accession>A0A8H3TUE5</accession>
<evidence type="ECO:0000256" key="17">
    <source>
        <dbReference type="SAM" id="Phobius"/>
    </source>
</evidence>
<feature type="region of interest" description="Disordered" evidence="16">
    <location>
        <begin position="160"/>
        <end position="197"/>
    </location>
</feature>
<dbReference type="Proteomes" id="UP000620104">
    <property type="component" value="Unassembled WGS sequence"/>
</dbReference>
<dbReference type="EC" id="3.2.1.58" evidence="14"/>
<dbReference type="GO" id="GO:0071555">
    <property type="term" value="P:cell wall organization"/>
    <property type="evidence" value="ECO:0007669"/>
    <property type="project" value="UniProtKB-KW"/>
</dbReference>
<dbReference type="GO" id="GO:0004338">
    <property type="term" value="F:glucan exo-1,3-beta-glucosidase activity"/>
    <property type="evidence" value="ECO:0007669"/>
    <property type="project" value="UniProtKB-EC"/>
</dbReference>
<evidence type="ECO:0000256" key="16">
    <source>
        <dbReference type="SAM" id="MobiDB-lite"/>
    </source>
</evidence>
<evidence type="ECO:0000256" key="7">
    <source>
        <dbReference type="ARBA" id="ARBA00022989"/>
    </source>
</evidence>
<evidence type="ECO:0000256" key="15">
    <source>
        <dbReference type="ARBA" id="ARBA00041260"/>
    </source>
</evidence>
<dbReference type="GO" id="GO:0005576">
    <property type="term" value="C:extracellular region"/>
    <property type="evidence" value="ECO:0007669"/>
    <property type="project" value="TreeGrafter"/>
</dbReference>
<comment type="catalytic activity">
    <reaction evidence="12">
        <text>Successive hydrolysis of beta-D-glucose units from the non-reducing ends of (1-&gt;3)-beta-D-glucans, releasing alpha-glucose.</text>
        <dbReference type="EC" id="3.2.1.58"/>
    </reaction>
</comment>
<dbReference type="InterPro" id="IPR017853">
    <property type="entry name" value="GH"/>
</dbReference>
<name>A0A8H3TUE5_9TREE</name>
<feature type="compositionally biased region" description="Polar residues" evidence="16">
    <location>
        <begin position="55"/>
        <end position="77"/>
    </location>
</feature>
<evidence type="ECO:0000256" key="1">
    <source>
        <dbReference type="ARBA" id="ARBA00004401"/>
    </source>
</evidence>
<evidence type="ECO:0000313" key="20">
    <source>
        <dbReference type="Proteomes" id="UP000620104"/>
    </source>
</evidence>
<feature type="region of interest" description="Disordered" evidence="16">
    <location>
        <begin position="230"/>
        <end position="277"/>
    </location>
</feature>
<keyword evidence="20" id="KW-1185">Reference proteome</keyword>
<keyword evidence="5" id="KW-0378">Hydrolase</keyword>
<gene>
    <name evidence="19" type="ORF">NliqN6_3641</name>
</gene>
<dbReference type="GO" id="GO:0009986">
    <property type="term" value="C:cell surface"/>
    <property type="evidence" value="ECO:0007669"/>
    <property type="project" value="TreeGrafter"/>
</dbReference>
<evidence type="ECO:0000256" key="11">
    <source>
        <dbReference type="ARBA" id="ARBA00023316"/>
    </source>
</evidence>
<evidence type="ECO:0000256" key="13">
    <source>
        <dbReference type="ARBA" id="ARBA00037126"/>
    </source>
</evidence>
<dbReference type="GO" id="GO:0005886">
    <property type="term" value="C:plasma membrane"/>
    <property type="evidence" value="ECO:0007669"/>
    <property type="project" value="UniProtKB-SubCell"/>
</dbReference>
<keyword evidence="3" id="KW-1003">Cell membrane</keyword>
<evidence type="ECO:0000259" key="18">
    <source>
        <dbReference type="Pfam" id="PF00150"/>
    </source>
</evidence>
<dbReference type="PANTHER" id="PTHR31297:SF34">
    <property type="entry name" value="GLUCAN 1,3-BETA-GLUCOSIDASE 2"/>
    <property type="match status" value="1"/>
</dbReference>
<keyword evidence="9" id="KW-0325">Glycoprotein</keyword>
<comment type="function">
    <text evidence="13">Glucosidase involved in the degradation of cellulosic biomass. Active on lichenan.</text>
</comment>
<keyword evidence="6" id="KW-0735">Signal-anchor</keyword>
<feature type="compositionally biased region" description="Low complexity" evidence="16">
    <location>
        <begin position="235"/>
        <end position="269"/>
    </location>
</feature>
<evidence type="ECO:0000256" key="2">
    <source>
        <dbReference type="ARBA" id="ARBA00005641"/>
    </source>
</evidence>
<evidence type="ECO:0000313" key="19">
    <source>
        <dbReference type="EMBL" id="GHJ87239.1"/>
    </source>
</evidence>
<evidence type="ECO:0000256" key="4">
    <source>
        <dbReference type="ARBA" id="ARBA00022692"/>
    </source>
</evidence>
<organism evidence="19 20">
    <name type="scientific">Naganishia liquefaciens</name>
    <dbReference type="NCBI Taxonomy" id="104408"/>
    <lineage>
        <taxon>Eukaryota</taxon>
        <taxon>Fungi</taxon>
        <taxon>Dikarya</taxon>
        <taxon>Basidiomycota</taxon>
        <taxon>Agaricomycotina</taxon>
        <taxon>Tremellomycetes</taxon>
        <taxon>Filobasidiales</taxon>
        <taxon>Filobasidiaceae</taxon>
        <taxon>Naganishia</taxon>
    </lineage>
</organism>
<feature type="transmembrane region" description="Helical" evidence="17">
    <location>
        <begin position="204"/>
        <end position="228"/>
    </location>
</feature>
<dbReference type="InterPro" id="IPR050386">
    <property type="entry name" value="Glycosyl_hydrolase_5"/>
</dbReference>
<reference evidence="19" key="1">
    <citation type="submission" date="2020-07" db="EMBL/GenBank/DDBJ databases">
        <title>Draft Genome Sequence of a Deep-Sea Yeast, Naganishia (Cryptococcus) liquefaciens strain N6.</title>
        <authorList>
            <person name="Han Y.W."/>
            <person name="Kajitani R."/>
            <person name="Morimoto H."/>
            <person name="Parhat M."/>
            <person name="Tsubouchi H."/>
            <person name="Bakenova O."/>
            <person name="Ogata M."/>
            <person name="Argunhan B."/>
            <person name="Aoki R."/>
            <person name="Kajiwara S."/>
            <person name="Itoh T."/>
            <person name="Iwasaki H."/>
        </authorList>
    </citation>
    <scope>NUCLEOTIDE SEQUENCE</scope>
    <source>
        <strain evidence="19">N6</strain>
    </source>
</reference>
<evidence type="ECO:0000256" key="9">
    <source>
        <dbReference type="ARBA" id="ARBA00023180"/>
    </source>
</evidence>
<dbReference type="GO" id="GO:0009251">
    <property type="term" value="P:glucan catabolic process"/>
    <property type="evidence" value="ECO:0007669"/>
    <property type="project" value="TreeGrafter"/>
</dbReference>
<dbReference type="OrthoDB" id="62120at2759"/>
<keyword evidence="10" id="KW-0326">Glycosidase</keyword>